<keyword evidence="2" id="KW-1133">Transmembrane helix</keyword>
<feature type="transmembrane region" description="Helical" evidence="2">
    <location>
        <begin position="28"/>
        <end position="46"/>
    </location>
</feature>
<accession>A0ABU9CW62</accession>
<evidence type="ECO:0000313" key="3">
    <source>
        <dbReference type="EMBL" id="MEK8070996.1"/>
    </source>
</evidence>
<protein>
    <recommendedName>
        <fullName evidence="5">Capsular polysaccharide biosynthesis protein</fullName>
    </recommendedName>
</protein>
<dbReference type="Proteomes" id="UP001456513">
    <property type="component" value="Unassembled WGS sequence"/>
</dbReference>
<dbReference type="EMBL" id="JBBPCN010000001">
    <property type="protein sequence ID" value="MEK8070996.1"/>
    <property type="molecule type" value="Genomic_DNA"/>
</dbReference>
<feature type="region of interest" description="Disordered" evidence="1">
    <location>
        <begin position="151"/>
        <end position="187"/>
    </location>
</feature>
<keyword evidence="2" id="KW-0812">Transmembrane</keyword>
<name>A0ABU9CW62_9NOCA</name>
<gene>
    <name evidence="3" type="ORF">AABD04_09090</name>
</gene>
<keyword evidence="2" id="KW-0472">Membrane</keyword>
<sequence>MSVHDAVHRGDVPPPIDLAGHMRELGRALLPAVIIAALVGAGVFYLRSELTEKQYAASIVTEIEPVQTLVPGDAFIEQMRAPFIELATDRGVLDQVLSQVDAGGMDAAELASSVELSPGTSPALLTVTVTTRSPELAADLAEALVSTMATTSSANAIRDSQERTDEGQSAIDAQQSRVDALPVDDPSRPAALSELAELRTRQSELEATASGDRLVVLSNPEQSTTPVSPKPVSEALVAALAALIVAAELIVLLRGRFGRKPSRSWARRVSRKYGAHFDPATGDTMPPAVASRIAALERGDRPASRGARHAAPKGESVVLLLVGEGADFESTRGPGPTAGHHRATAEFGLSEQWWHYTDVGDVETVVVLVSKRGRDKKAATTALRRLNDFAIPVHLVLQNKNSTRRVEQTAQTIAPEGQRDAS</sequence>
<evidence type="ECO:0000313" key="4">
    <source>
        <dbReference type="Proteomes" id="UP001456513"/>
    </source>
</evidence>
<proteinExistence type="predicted"/>
<evidence type="ECO:0000256" key="2">
    <source>
        <dbReference type="SAM" id="Phobius"/>
    </source>
</evidence>
<organism evidence="3 4">
    <name type="scientific">Rhodococcus navarretei</name>
    <dbReference type="NCBI Taxonomy" id="3128981"/>
    <lineage>
        <taxon>Bacteria</taxon>
        <taxon>Bacillati</taxon>
        <taxon>Actinomycetota</taxon>
        <taxon>Actinomycetes</taxon>
        <taxon>Mycobacteriales</taxon>
        <taxon>Nocardiaceae</taxon>
        <taxon>Rhodococcus</taxon>
    </lineage>
</organism>
<dbReference type="RefSeq" id="WP_341440956.1">
    <property type="nucleotide sequence ID" value="NZ_JBBPCN010000001.1"/>
</dbReference>
<reference evidence="3 4" key="1">
    <citation type="submission" date="2024-03" db="EMBL/GenBank/DDBJ databases">
        <title>Rhodococcus navarretei sp. nov. and Pseudarthrobacter quantumdoti sp. nov., two new species with the ability to biosynthesize Quantum Dots isolated from soil samples at Union Glacier, Antarctica.</title>
        <authorList>
            <person name="Vargas M."/>
        </authorList>
    </citation>
    <scope>NUCLEOTIDE SEQUENCE [LARGE SCALE GENOMIC DNA]</scope>
    <source>
        <strain evidence="3 4">EXRC-4A-4</strain>
    </source>
</reference>
<comment type="caution">
    <text evidence="3">The sequence shown here is derived from an EMBL/GenBank/DDBJ whole genome shotgun (WGS) entry which is preliminary data.</text>
</comment>
<evidence type="ECO:0000256" key="1">
    <source>
        <dbReference type="SAM" id="MobiDB-lite"/>
    </source>
</evidence>
<keyword evidence="4" id="KW-1185">Reference proteome</keyword>
<evidence type="ECO:0008006" key="5">
    <source>
        <dbReference type="Google" id="ProtNLM"/>
    </source>
</evidence>